<dbReference type="Proteomes" id="UP001430374">
    <property type="component" value="Unassembled WGS sequence"/>
</dbReference>
<sequence length="205" mass="23673">MATKAQVIAKIDTINDNGNNTAREVREVLNEILNYTENVPFPETEKVEFFHFWTEDKPVVDKMQNTLWYSIKGIKDQWVNITFNIRILNPEKSIQNASSIKEDVFFDNIYIFPLADKDIEVLNYLENIVPLNMKSVRFIIPYTASINGQIMDYPLSTSIYFREKNIVFDFNYVIGGEKKSEMGIEGGKAFSSVSFHCPPFNFLNG</sequence>
<protein>
    <submittedName>
        <fullName evidence="1">Uncharacterized protein</fullName>
    </submittedName>
</protein>
<organism evidence="1 2">
    <name type="scientific">Chryseobacterium indicum</name>
    <dbReference type="NCBI Taxonomy" id="2766954"/>
    <lineage>
        <taxon>Bacteria</taxon>
        <taxon>Pseudomonadati</taxon>
        <taxon>Bacteroidota</taxon>
        <taxon>Flavobacteriia</taxon>
        <taxon>Flavobacteriales</taxon>
        <taxon>Weeksellaceae</taxon>
        <taxon>Chryseobacterium group</taxon>
        <taxon>Chryseobacterium</taxon>
    </lineage>
</organism>
<comment type="caution">
    <text evidence="1">The sequence shown here is derived from an EMBL/GenBank/DDBJ whole genome shotgun (WGS) entry which is preliminary data.</text>
</comment>
<dbReference type="RefSeq" id="WP_235131425.1">
    <property type="nucleotide sequence ID" value="NZ_JACSGT010000001.1"/>
</dbReference>
<keyword evidence="2" id="KW-1185">Reference proteome</keyword>
<proteinExistence type="predicted"/>
<evidence type="ECO:0000313" key="2">
    <source>
        <dbReference type="Proteomes" id="UP001430374"/>
    </source>
</evidence>
<evidence type="ECO:0000313" key="1">
    <source>
        <dbReference type="EMBL" id="MCF2219898.1"/>
    </source>
</evidence>
<reference evidence="1" key="1">
    <citation type="submission" date="2021-08" db="EMBL/GenBank/DDBJ databases">
        <title>Complete genome sequence of Chryseobacterium sp strain PS-8.</title>
        <authorList>
            <person name="Das S.K."/>
        </authorList>
    </citation>
    <scope>NUCLEOTIDE SEQUENCE</scope>
    <source>
        <strain evidence="1">PS-8</strain>
    </source>
</reference>
<name>A0ABS9C7W8_9FLAO</name>
<gene>
    <name evidence="1" type="ORF">H9Q08_11315</name>
</gene>
<dbReference type="EMBL" id="JACSGT010000001">
    <property type="protein sequence ID" value="MCF2219898.1"/>
    <property type="molecule type" value="Genomic_DNA"/>
</dbReference>
<accession>A0ABS9C7W8</accession>